<dbReference type="InterPro" id="IPR001387">
    <property type="entry name" value="Cro/C1-type_HTH"/>
</dbReference>
<keyword evidence="1" id="KW-0238">DNA-binding</keyword>
<dbReference type="SUPFAM" id="SSF47413">
    <property type="entry name" value="lambda repressor-like DNA-binding domains"/>
    <property type="match status" value="1"/>
</dbReference>
<dbReference type="OrthoDB" id="5297543at2"/>
<accession>A0A1N7BR32</accession>
<dbReference type="PANTHER" id="PTHR36924:SF1">
    <property type="entry name" value="ANTITOXIN HIGA-1"/>
    <property type="match status" value="1"/>
</dbReference>
<dbReference type="STRING" id="34027.SAMN05421829_11916"/>
<dbReference type="GO" id="GO:0003677">
    <property type="term" value="F:DNA binding"/>
    <property type="evidence" value="ECO:0007669"/>
    <property type="project" value="UniProtKB-KW"/>
</dbReference>
<dbReference type="InterPro" id="IPR013430">
    <property type="entry name" value="Toxin_antidote_HigA"/>
</dbReference>
<dbReference type="PROSITE" id="PS50943">
    <property type="entry name" value="HTH_CROC1"/>
    <property type="match status" value="1"/>
</dbReference>
<dbReference type="AlphaFoldDB" id="A0A1N7BR32"/>
<name>A0A1N7BR32_9RHOO</name>
<evidence type="ECO:0000313" key="3">
    <source>
        <dbReference type="EMBL" id="SIR53752.1"/>
    </source>
</evidence>
<gene>
    <name evidence="3" type="ORF">SAMN05421829_11916</name>
</gene>
<dbReference type="RefSeq" id="WP_076604060.1">
    <property type="nucleotide sequence ID" value="NZ_FTMD01000019.1"/>
</dbReference>
<dbReference type="EMBL" id="FTMD01000019">
    <property type="protein sequence ID" value="SIR53752.1"/>
    <property type="molecule type" value="Genomic_DNA"/>
</dbReference>
<sequence>MAAMHNPPHPGETLREDVLPELGLTVSEAARQLGVSRVQLSRVLHRRAPVSPDLALRLEQWLNGPTADIWLRMQIAYDLWQARHGGKLPRVAPVQQKAA</sequence>
<evidence type="ECO:0000313" key="4">
    <source>
        <dbReference type="Proteomes" id="UP000186819"/>
    </source>
</evidence>
<evidence type="ECO:0000259" key="2">
    <source>
        <dbReference type="PROSITE" id="PS50943"/>
    </source>
</evidence>
<evidence type="ECO:0000256" key="1">
    <source>
        <dbReference type="ARBA" id="ARBA00023125"/>
    </source>
</evidence>
<dbReference type="CDD" id="cd00093">
    <property type="entry name" value="HTH_XRE"/>
    <property type="match status" value="1"/>
</dbReference>
<proteinExistence type="predicted"/>
<reference evidence="4" key="1">
    <citation type="submission" date="2017-01" db="EMBL/GenBank/DDBJ databases">
        <authorList>
            <person name="Varghese N."/>
            <person name="Submissions S."/>
        </authorList>
    </citation>
    <scope>NUCLEOTIDE SEQUENCE [LARGE SCALE GENOMIC DNA]</scope>
    <source>
        <strain evidence="4">ATCC 51758</strain>
    </source>
</reference>
<feature type="domain" description="HTH cro/C1-type" evidence="2">
    <location>
        <begin position="21"/>
        <end position="69"/>
    </location>
</feature>
<dbReference type="Proteomes" id="UP000186819">
    <property type="component" value="Unassembled WGS sequence"/>
</dbReference>
<organism evidence="3 4">
    <name type="scientific">Aromatoleum tolulyticum</name>
    <dbReference type="NCBI Taxonomy" id="34027"/>
    <lineage>
        <taxon>Bacteria</taxon>
        <taxon>Pseudomonadati</taxon>
        <taxon>Pseudomonadota</taxon>
        <taxon>Betaproteobacteria</taxon>
        <taxon>Rhodocyclales</taxon>
        <taxon>Rhodocyclaceae</taxon>
        <taxon>Aromatoleum</taxon>
    </lineage>
</organism>
<dbReference type="Pfam" id="PF01381">
    <property type="entry name" value="HTH_3"/>
    <property type="match status" value="1"/>
</dbReference>
<keyword evidence="4" id="KW-1185">Reference proteome</keyword>
<dbReference type="PANTHER" id="PTHR36924">
    <property type="entry name" value="ANTITOXIN HIGA-1"/>
    <property type="match status" value="1"/>
</dbReference>
<dbReference type="Gene3D" id="1.10.260.40">
    <property type="entry name" value="lambda repressor-like DNA-binding domains"/>
    <property type="match status" value="1"/>
</dbReference>
<dbReference type="InterPro" id="IPR010982">
    <property type="entry name" value="Lambda_DNA-bd_dom_sf"/>
</dbReference>
<dbReference type="NCBIfam" id="TIGR02607">
    <property type="entry name" value="antidote_HigA"/>
    <property type="match status" value="1"/>
</dbReference>
<protein>
    <submittedName>
        <fullName evidence="3">Addiction module antidote protein, HigA family</fullName>
    </submittedName>
</protein>